<proteinExistence type="predicted"/>
<name>A0ACC5R7R6_9HYPH</name>
<evidence type="ECO:0000313" key="1">
    <source>
        <dbReference type="EMBL" id="MBK1868721.1"/>
    </source>
</evidence>
<gene>
    <name evidence="1" type="ORF">JHL16_20360</name>
</gene>
<evidence type="ECO:0000313" key="2">
    <source>
        <dbReference type="Proteomes" id="UP000616151"/>
    </source>
</evidence>
<organism evidence="1 2">
    <name type="scientific">Taklimakanibacter albus</name>
    <dbReference type="NCBI Taxonomy" id="2800327"/>
    <lineage>
        <taxon>Bacteria</taxon>
        <taxon>Pseudomonadati</taxon>
        <taxon>Pseudomonadota</taxon>
        <taxon>Alphaproteobacteria</taxon>
        <taxon>Hyphomicrobiales</taxon>
        <taxon>Aestuariivirgaceae</taxon>
        <taxon>Taklimakanibacter</taxon>
    </lineage>
</organism>
<keyword evidence="2" id="KW-1185">Reference proteome</keyword>
<protein>
    <submittedName>
        <fullName evidence="1">DsbE family thiol:disulfide interchange protein</fullName>
    </submittedName>
</protein>
<dbReference type="EMBL" id="JAENHL010000007">
    <property type="protein sequence ID" value="MBK1868721.1"/>
    <property type="molecule type" value="Genomic_DNA"/>
</dbReference>
<accession>A0ACC5R7R6</accession>
<reference evidence="1" key="1">
    <citation type="submission" date="2021-01" db="EMBL/GenBank/DDBJ databases">
        <authorList>
            <person name="Sun Q."/>
        </authorList>
    </citation>
    <scope>NUCLEOTIDE SEQUENCE</scope>
    <source>
        <strain evidence="1">YIM B02566</strain>
    </source>
</reference>
<dbReference type="Proteomes" id="UP000616151">
    <property type="component" value="Unassembled WGS sequence"/>
</dbReference>
<comment type="caution">
    <text evidence="1">The sequence shown here is derived from an EMBL/GenBank/DDBJ whole genome shotgun (WGS) entry which is preliminary data.</text>
</comment>
<sequence length="191" mass="20622">MADPAPPRKTRAWLTLLPVAVFALLAVLFYRGLSGNPADVPSVLINKPVPSFTLSPIAGLDLPGLADGDLKKGEVTLVNVWASWCVPCREEHPLLMELASRGDLRVVGINYKDDPENARRFLVTLGIPFTAVGADPNGRAAVDWGVYGVPESFLVDGTGTIRMKWIGPLTREALTKQIIPKIEEIRRGGGS</sequence>